<proteinExistence type="predicted"/>
<comment type="caution">
    <text evidence="2">The sequence shown here is derived from an EMBL/GenBank/DDBJ whole genome shotgun (WGS) entry which is preliminary data.</text>
</comment>
<dbReference type="EMBL" id="CAUYUJ010009808">
    <property type="protein sequence ID" value="CAK0827729.1"/>
    <property type="molecule type" value="Genomic_DNA"/>
</dbReference>
<feature type="region of interest" description="Disordered" evidence="1">
    <location>
        <begin position="1"/>
        <end position="84"/>
    </location>
</feature>
<dbReference type="Proteomes" id="UP001189429">
    <property type="component" value="Unassembled WGS sequence"/>
</dbReference>
<evidence type="ECO:0000256" key="1">
    <source>
        <dbReference type="SAM" id="MobiDB-lite"/>
    </source>
</evidence>
<evidence type="ECO:0000313" key="3">
    <source>
        <dbReference type="Proteomes" id="UP001189429"/>
    </source>
</evidence>
<feature type="compositionally biased region" description="Polar residues" evidence="1">
    <location>
        <begin position="16"/>
        <end position="31"/>
    </location>
</feature>
<evidence type="ECO:0000313" key="2">
    <source>
        <dbReference type="EMBL" id="CAK0827729.1"/>
    </source>
</evidence>
<feature type="region of interest" description="Disordered" evidence="1">
    <location>
        <begin position="107"/>
        <end position="126"/>
    </location>
</feature>
<keyword evidence="3" id="KW-1185">Reference proteome</keyword>
<feature type="compositionally biased region" description="Basic and acidic residues" evidence="1">
    <location>
        <begin position="49"/>
        <end position="58"/>
    </location>
</feature>
<organism evidence="2 3">
    <name type="scientific">Prorocentrum cordatum</name>
    <dbReference type="NCBI Taxonomy" id="2364126"/>
    <lineage>
        <taxon>Eukaryota</taxon>
        <taxon>Sar</taxon>
        <taxon>Alveolata</taxon>
        <taxon>Dinophyceae</taxon>
        <taxon>Prorocentrales</taxon>
        <taxon>Prorocentraceae</taxon>
        <taxon>Prorocentrum</taxon>
    </lineage>
</organism>
<gene>
    <name evidence="2" type="ORF">PCOR1329_LOCUS27189</name>
</gene>
<accession>A0ABN9S9D7</accession>
<reference evidence="2" key="1">
    <citation type="submission" date="2023-10" db="EMBL/GenBank/DDBJ databases">
        <authorList>
            <person name="Chen Y."/>
            <person name="Shah S."/>
            <person name="Dougan E. K."/>
            <person name="Thang M."/>
            <person name="Chan C."/>
        </authorList>
    </citation>
    <scope>NUCLEOTIDE SEQUENCE [LARGE SCALE GENOMIC DNA]</scope>
</reference>
<protein>
    <submittedName>
        <fullName evidence="2">Uncharacterized protein</fullName>
    </submittedName>
</protein>
<name>A0ABN9S9D7_9DINO</name>
<sequence>MPILRASRRAEPDISKQATPDTSARTAQDDTPPSPRGARRSGPAWGGLRDLRERQDRRPPRRRRASPEPGRPSELSAALAEAKRSALRLRATPRDGLAQEAARALVGGRPRPAALRQQTRPPAEQRRAVCSGGARLPAGDPLAGGLFSREANIDPAALRKGIYEAQLCRR</sequence>